<dbReference type="InterPro" id="IPR044751">
    <property type="entry name" value="Ion_transp-like_CBS"/>
</dbReference>
<evidence type="ECO:0000256" key="9">
    <source>
        <dbReference type="PROSITE-ProRule" id="PRU01193"/>
    </source>
</evidence>
<dbReference type="PANTHER" id="PTHR22777">
    <property type="entry name" value="HEMOLYSIN-RELATED"/>
    <property type="match status" value="1"/>
</dbReference>
<dbReference type="PROSITE" id="PS51371">
    <property type="entry name" value="CBS"/>
    <property type="match status" value="2"/>
</dbReference>
<comment type="similarity">
    <text evidence="2">Belongs to the UPF0053 family.</text>
</comment>
<dbReference type="CDD" id="cd04590">
    <property type="entry name" value="CBS_pair_CorC_HlyC_assoc"/>
    <property type="match status" value="1"/>
</dbReference>
<evidence type="ECO:0000256" key="3">
    <source>
        <dbReference type="ARBA" id="ARBA00022692"/>
    </source>
</evidence>
<evidence type="ECO:0000256" key="2">
    <source>
        <dbReference type="ARBA" id="ARBA00006337"/>
    </source>
</evidence>
<dbReference type="InterPro" id="IPR036318">
    <property type="entry name" value="FAD-bd_PCMH-like_sf"/>
</dbReference>
<dbReference type="SMART" id="SM00116">
    <property type="entry name" value="CBS"/>
    <property type="match status" value="2"/>
</dbReference>
<evidence type="ECO:0000259" key="11">
    <source>
        <dbReference type="PROSITE" id="PS51371"/>
    </source>
</evidence>
<evidence type="ECO:0000256" key="10">
    <source>
        <dbReference type="SAM" id="Phobius"/>
    </source>
</evidence>
<evidence type="ECO:0000313" key="13">
    <source>
        <dbReference type="EMBL" id="MBC5680514.1"/>
    </source>
</evidence>
<evidence type="ECO:0000313" key="14">
    <source>
        <dbReference type="Proteomes" id="UP000628463"/>
    </source>
</evidence>
<comment type="subcellular location">
    <subcellularLocation>
        <location evidence="1">Membrane</location>
        <topology evidence="1">Multi-pass membrane protein</topology>
    </subcellularLocation>
</comment>
<dbReference type="InterPro" id="IPR005170">
    <property type="entry name" value="Transptr-assoc_dom"/>
</dbReference>
<dbReference type="InterPro" id="IPR002550">
    <property type="entry name" value="CNNM"/>
</dbReference>
<keyword evidence="5 9" id="KW-1133">Transmembrane helix</keyword>
<dbReference type="InterPro" id="IPR046342">
    <property type="entry name" value="CBS_dom_sf"/>
</dbReference>
<feature type="domain" description="CNNM transmembrane" evidence="12">
    <location>
        <begin position="1"/>
        <end position="189"/>
    </location>
</feature>
<feature type="transmembrane region" description="Helical" evidence="10">
    <location>
        <begin position="62"/>
        <end position="85"/>
    </location>
</feature>
<dbReference type="InterPro" id="IPR000644">
    <property type="entry name" value="CBS_dom"/>
</dbReference>
<reference evidence="13 14" key="1">
    <citation type="submission" date="2020-08" db="EMBL/GenBank/DDBJ databases">
        <title>Genome public.</title>
        <authorList>
            <person name="Liu C."/>
            <person name="Sun Q."/>
        </authorList>
    </citation>
    <scope>NUCLEOTIDE SEQUENCE [LARGE SCALE GENOMIC DNA]</scope>
    <source>
        <strain evidence="13 14">NSJ-43</strain>
    </source>
</reference>
<evidence type="ECO:0000256" key="5">
    <source>
        <dbReference type="ARBA" id="ARBA00022989"/>
    </source>
</evidence>
<evidence type="ECO:0000256" key="6">
    <source>
        <dbReference type="ARBA" id="ARBA00023122"/>
    </source>
</evidence>
<feature type="transmembrane region" description="Helical" evidence="10">
    <location>
        <begin position="123"/>
        <end position="145"/>
    </location>
</feature>
<feature type="transmembrane region" description="Helical" evidence="10">
    <location>
        <begin position="91"/>
        <end position="111"/>
    </location>
</feature>
<dbReference type="Pfam" id="PF00571">
    <property type="entry name" value="CBS"/>
    <property type="match status" value="2"/>
</dbReference>
<dbReference type="PANTHER" id="PTHR22777:SF17">
    <property type="entry name" value="UPF0053 PROTEIN SLL0260"/>
    <property type="match status" value="1"/>
</dbReference>
<feature type="domain" description="CBS" evidence="11">
    <location>
        <begin position="208"/>
        <end position="268"/>
    </location>
</feature>
<keyword evidence="6 8" id="KW-0129">CBS domain</keyword>
<dbReference type="SUPFAM" id="SSF56176">
    <property type="entry name" value="FAD-binding/transporter-associated domain-like"/>
    <property type="match status" value="1"/>
</dbReference>
<evidence type="ECO:0000256" key="1">
    <source>
        <dbReference type="ARBA" id="ARBA00004141"/>
    </source>
</evidence>
<gene>
    <name evidence="13" type="ORF">H8S01_06005</name>
</gene>
<keyword evidence="4" id="KW-0677">Repeat</keyword>
<protein>
    <submittedName>
        <fullName evidence="13">HlyC/CorC family transporter</fullName>
    </submittedName>
</protein>
<evidence type="ECO:0000256" key="8">
    <source>
        <dbReference type="PROSITE-ProRule" id="PRU00703"/>
    </source>
</evidence>
<dbReference type="Gene3D" id="3.10.580.10">
    <property type="entry name" value="CBS-domain"/>
    <property type="match status" value="1"/>
</dbReference>
<dbReference type="SUPFAM" id="SSF54631">
    <property type="entry name" value="CBS-domain pair"/>
    <property type="match status" value="1"/>
</dbReference>
<keyword evidence="7 9" id="KW-0472">Membrane</keyword>
<proteinExistence type="inferred from homology"/>
<keyword evidence="14" id="KW-1185">Reference proteome</keyword>
<dbReference type="Proteomes" id="UP000628463">
    <property type="component" value="Unassembled WGS sequence"/>
</dbReference>
<feature type="domain" description="CBS" evidence="11">
    <location>
        <begin position="271"/>
        <end position="328"/>
    </location>
</feature>
<dbReference type="InterPro" id="IPR016169">
    <property type="entry name" value="FAD-bd_PCMH_sub2"/>
</dbReference>
<evidence type="ECO:0000256" key="4">
    <source>
        <dbReference type="ARBA" id="ARBA00022737"/>
    </source>
</evidence>
<evidence type="ECO:0000259" key="12">
    <source>
        <dbReference type="PROSITE" id="PS51846"/>
    </source>
</evidence>
<dbReference type="SMART" id="SM01091">
    <property type="entry name" value="CorC_HlyC"/>
    <property type="match status" value="1"/>
</dbReference>
<dbReference type="Pfam" id="PF03471">
    <property type="entry name" value="CorC_HlyC"/>
    <property type="match status" value="1"/>
</dbReference>
<dbReference type="PROSITE" id="PS51846">
    <property type="entry name" value="CNNM"/>
    <property type="match status" value="1"/>
</dbReference>
<dbReference type="Pfam" id="PF01595">
    <property type="entry name" value="CNNM"/>
    <property type="match status" value="1"/>
</dbReference>
<comment type="caution">
    <text evidence="13">The sequence shown here is derived from an EMBL/GenBank/DDBJ whole genome shotgun (WGS) entry which is preliminary data.</text>
</comment>
<sequence length="417" mass="46618">MDTDSIIQIIAIIILLVMSAFFSSAETAYMTVNKIKIRSLVGKGNKRAAIVDKIINNSSKMLSTILIGNNIVNLSASTILTTLVIHLFGNYATGIATGIMTILVLIFGEISPKNAATVHADKIALAYAPVINLLMYLFTPIIFIVDKLSGGVLRLLKIDPNNNKKAITEEELRTFVEVSHEDGVIESDEKQIINNLFDFGDTQAKDVMIPRIDMTTAAVDSDYNQIISLFRDTQYTRLPIYEESADNIIGILNIKDIILSQSEETFCIKNIMREPFFTYEHKNVSELFKEMQRGSHSIAIVLDEYGSAAGMITTEDLLEEIVGEIRDEYDKDETEPFVKLADNVYRVSASYKLDDINDAIGTNLHSDENDSIGGYIIEQLDRFPKRGDRLKTGNIEFIIEHATKARIVSIIMKIKQS</sequence>
<feature type="transmembrane region" description="Helical" evidence="10">
    <location>
        <begin position="6"/>
        <end position="29"/>
    </location>
</feature>
<dbReference type="RefSeq" id="WP_021866955.1">
    <property type="nucleotide sequence ID" value="NZ_JACOPD010000003.1"/>
</dbReference>
<name>A0ABR7FZA0_9FIRM</name>
<accession>A0ABR7FZA0</accession>
<dbReference type="Gene3D" id="3.30.465.10">
    <property type="match status" value="1"/>
</dbReference>
<organism evidence="13 14">
    <name type="scientific">Lachnospira hominis</name>
    <name type="common">ex Liu et al. 2021</name>
    <dbReference type="NCBI Taxonomy" id="2763051"/>
    <lineage>
        <taxon>Bacteria</taxon>
        <taxon>Bacillati</taxon>
        <taxon>Bacillota</taxon>
        <taxon>Clostridia</taxon>
        <taxon>Lachnospirales</taxon>
        <taxon>Lachnospiraceae</taxon>
        <taxon>Lachnospira</taxon>
    </lineage>
</organism>
<dbReference type="EMBL" id="JACOPD010000003">
    <property type="protein sequence ID" value="MBC5680514.1"/>
    <property type="molecule type" value="Genomic_DNA"/>
</dbReference>
<evidence type="ECO:0000256" key="7">
    <source>
        <dbReference type="ARBA" id="ARBA00023136"/>
    </source>
</evidence>
<keyword evidence="3 9" id="KW-0812">Transmembrane</keyword>